<dbReference type="PANTHER" id="PTHR30336:SF6">
    <property type="entry name" value="INTEGRAL MEMBRANE PROTEIN"/>
    <property type="match status" value="1"/>
</dbReference>
<organism evidence="3 4">
    <name type="scientific">Nostoc paludosum FACHB-159</name>
    <dbReference type="NCBI Taxonomy" id="2692908"/>
    <lineage>
        <taxon>Bacteria</taxon>
        <taxon>Bacillati</taxon>
        <taxon>Cyanobacteriota</taxon>
        <taxon>Cyanophyceae</taxon>
        <taxon>Nostocales</taxon>
        <taxon>Nostocaceae</taxon>
        <taxon>Nostoc</taxon>
    </lineage>
</organism>
<dbReference type="Proteomes" id="UP000637383">
    <property type="component" value="Unassembled WGS sequence"/>
</dbReference>
<evidence type="ECO:0000259" key="2">
    <source>
        <dbReference type="Pfam" id="PF02698"/>
    </source>
</evidence>
<comment type="caution">
    <text evidence="3">The sequence shown here is derived from an EMBL/GenBank/DDBJ whole genome shotgun (WGS) entry which is preliminary data.</text>
</comment>
<reference evidence="3 4" key="1">
    <citation type="journal article" date="2020" name="ISME J.">
        <title>Comparative genomics reveals insights into cyanobacterial evolution and habitat adaptation.</title>
        <authorList>
            <person name="Chen M.Y."/>
            <person name="Teng W.K."/>
            <person name="Zhao L."/>
            <person name="Hu C.X."/>
            <person name="Zhou Y.K."/>
            <person name="Han B.P."/>
            <person name="Song L.R."/>
            <person name="Shu W.S."/>
        </authorList>
    </citation>
    <scope>NUCLEOTIDE SEQUENCE [LARGE SCALE GENOMIC DNA]</scope>
    <source>
        <strain evidence="3 4">FACHB-159</strain>
    </source>
</reference>
<accession>A0ABR8KFF7</accession>
<dbReference type="PANTHER" id="PTHR30336">
    <property type="entry name" value="INNER MEMBRANE PROTEIN, PROBABLE PERMEASE"/>
    <property type="match status" value="1"/>
</dbReference>
<evidence type="ECO:0000313" key="4">
    <source>
        <dbReference type="Proteomes" id="UP000637383"/>
    </source>
</evidence>
<dbReference type="Gene3D" id="3.40.50.620">
    <property type="entry name" value="HUPs"/>
    <property type="match status" value="1"/>
</dbReference>
<dbReference type="EMBL" id="JACJTU010000025">
    <property type="protein sequence ID" value="MBD2736928.1"/>
    <property type="molecule type" value="Genomic_DNA"/>
</dbReference>
<keyword evidence="4" id="KW-1185">Reference proteome</keyword>
<name>A0ABR8KFF7_9NOSO</name>
<dbReference type="InterPro" id="IPR014729">
    <property type="entry name" value="Rossmann-like_a/b/a_fold"/>
</dbReference>
<keyword evidence="1" id="KW-0812">Transmembrane</keyword>
<sequence>MLPKWFLSHYRLIFRLLLLTATISPLGLNYYVNAITSNRRYTQPEKIPAGRVAIVFGAGIYPDGTLSPMLSDRVSAAVELYKLGRVQKLLMTGDNSRDDYNEVQAMQNYAVERGVPAQDITLDYAGFSTYESCYRAKDIFGIKQAVLVTQKFHLPRAVYTCDRLGVKAIGLGTPDWESYSFQTVMYSTLREELSTLKALWEVNITRPQPTFLGSYQGIK</sequence>
<keyword evidence="1" id="KW-1133">Transmembrane helix</keyword>
<evidence type="ECO:0000256" key="1">
    <source>
        <dbReference type="SAM" id="Phobius"/>
    </source>
</evidence>
<proteinExistence type="predicted"/>
<dbReference type="RefSeq" id="WP_190957525.1">
    <property type="nucleotide sequence ID" value="NZ_JACJTU010000025.1"/>
</dbReference>
<evidence type="ECO:0000313" key="3">
    <source>
        <dbReference type="EMBL" id="MBD2736928.1"/>
    </source>
</evidence>
<dbReference type="InterPro" id="IPR003848">
    <property type="entry name" value="DUF218"/>
</dbReference>
<dbReference type="InterPro" id="IPR051599">
    <property type="entry name" value="Cell_Envelope_Assoc"/>
</dbReference>
<dbReference type="CDD" id="cd06259">
    <property type="entry name" value="YdcF-like"/>
    <property type="match status" value="1"/>
</dbReference>
<dbReference type="Pfam" id="PF02698">
    <property type="entry name" value="DUF218"/>
    <property type="match status" value="1"/>
</dbReference>
<protein>
    <submittedName>
        <fullName evidence="3">YdcF family protein</fullName>
    </submittedName>
</protein>
<feature type="domain" description="DUF218" evidence="2">
    <location>
        <begin position="52"/>
        <end position="175"/>
    </location>
</feature>
<keyword evidence="1" id="KW-0472">Membrane</keyword>
<gene>
    <name evidence="3" type="ORF">H6H03_24070</name>
</gene>
<feature type="transmembrane region" description="Helical" evidence="1">
    <location>
        <begin position="12"/>
        <end position="32"/>
    </location>
</feature>